<dbReference type="InterPro" id="IPR021368">
    <property type="entry name" value="T7SS_EccE"/>
</dbReference>
<dbReference type="AlphaFoldDB" id="A0A1S1LBC0"/>
<evidence type="ECO:0000256" key="1">
    <source>
        <dbReference type="ARBA" id="ARBA00004236"/>
    </source>
</evidence>
<feature type="transmembrane region" description="Helical" evidence="7">
    <location>
        <begin position="44"/>
        <end position="61"/>
    </location>
</feature>
<dbReference type="RefSeq" id="WP_070937133.1">
    <property type="nucleotide sequence ID" value="NZ_MLIK01000018.1"/>
</dbReference>
<dbReference type="STRING" id="948102.BKG76_07820"/>
<evidence type="ECO:0000313" key="10">
    <source>
        <dbReference type="Proteomes" id="UP000179616"/>
    </source>
</evidence>
<dbReference type="Pfam" id="PF11203">
    <property type="entry name" value="EccE"/>
    <property type="match status" value="1"/>
</dbReference>
<evidence type="ECO:0000256" key="7">
    <source>
        <dbReference type="SAM" id="Phobius"/>
    </source>
</evidence>
<dbReference type="GO" id="GO:0005886">
    <property type="term" value="C:plasma membrane"/>
    <property type="evidence" value="ECO:0007669"/>
    <property type="project" value="UniProtKB-SubCell"/>
</dbReference>
<feature type="transmembrane region" description="Helical" evidence="7">
    <location>
        <begin position="20"/>
        <end position="37"/>
    </location>
</feature>
<evidence type="ECO:0000313" key="9">
    <source>
        <dbReference type="EMBL" id="OHU26878.1"/>
    </source>
</evidence>
<evidence type="ECO:0000256" key="2">
    <source>
        <dbReference type="ARBA" id="ARBA00007759"/>
    </source>
</evidence>
<dbReference type="NCBIfam" id="TIGR03923">
    <property type="entry name" value="T7SS_EccE"/>
    <property type="match status" value="1"/>
</dbReference>
<name>A0A1S1LBC0_9MYCO</name>
<evidence type="ECO:0000256" key="6">
    <source>
        <dbReference type="ARBA" id="ARBA00023136"/>
    </source>
</evidence>
<dbReference type="GeneID" id="57166708"/>
<keyword evidence="5 7" id="KW-1133">Transmembrane helix</keyword>
<dbReference type="Proteomes" id="UP000179616">
    <property type="component" value="Unassembled WGS sequence"/>
</dbReference>
<feature type="domain" description="Type VII secretion system protein EccE" evidence="8">
    <location>
        <begin position="147"/>
        <end position="200"/>
    </location>
</feature>
<comment type="caution">
    <text evidence="9">The sequence shown here is derived from an EMBL/GenBank/DDBJ whole genome shotgun (WGS) entry which is preliminary data.</text>
</comment>
<protein>
    <submittedName>
        <fullName evidence="9">Type VII secretion protein EccE</fullName>
    </submittedName>
</protein>
<comment type="subcellular location">
    <subcellularLocation>
        <location evidence="1">Cell membrane</location>
    </subcellularLocation>
</comment>
<comment type="similarity">
    <text evidence="2">Belongs to the EccE family.</text>
</comment>
<organism evidence="9 10">
    <name type="scientific">Mycobacteroides franklinii</name>
    <dbReference type="NCBI Taxonomy" id="948102"/>
    <lineage>
        <taxon>Bacteria</taxon>
        <taxon>Bacillati</taxon>
        <taxon>Actinomycetota</taxon>
        <taxon>Actinomycetes</taxon>
        <taxon>Mycobacteriales</taxon>
        <taxon>Mycobacteriaceae</taxon>
        <taxon>Mycobacteroides</taxon>
    </lineage>
</organism>
<keyword evidence="4 7" id="KW-0812">Transmembrane</keyword>
<keyword evidence="6 7" id="KW-0472">Membrane</keyword>
<gene>
    <name evidence="9" type="ORF">BKG76_07820</name>
</gene>
<reference evidence="9 10" key="1">
    <citation type="submission" date="2016-10" db="EMBL/GenBank/DDBJ databases">
        <title>Evaluation of Human, Veterinary and Environmental Mycobacterium chelonae Isolates by Core Genome Phylogenomic Analysis, Targeted Gene Comparison, and Anti-microbial Susceptibility Patterns: A Tale of Mistaken Identities.</title>
        <authorList>
            <person name="Fogelson S.B."/>
            <person name="Camus A.C."/>
            <person name="Lorenz W."/>
            <person name="Vasireddy R."/>
            <person name="Vasireddy S."/>
            <person name="Smith T."/>
            <person name="Brown-Elliott B.A."/>
            <person name="Wallace R.J.Jr."/>
            <person name="Hasan N.A."/>
            <person name="Reischl U."/>
            <person name="Sanchez S."/>
        </authorList>
    </citation>
    <scope>NUCLEOTIDE SEQUENCE [LARGE SCALE GENOMIC DNA]</scope>
    <source>
        <strain evidence="9 10">1559</strain>
    </source>
</reference>
<accession>A0A1S1LBC0</accession>
<dbReference type="EMBL" id="MLIK01000018">
    <property type="protein sequence ID" value="OHU26878.1"/>
    <property type="molecule type" value="Genomic_DNA"/>
</dbReference>
<proteinExistence type="inferred from homology"/>
<evidence type="ECO:0000256" key="3">
    <source>
        <dbReference type="ARBA" id="ARBA00022475"/>
    </source>
</evidence>
<dbReference type="InterPro" id="IPR050051">
    <property type="entry name" value="EccE_dom"/>
</dbReference>
<evidence type="ECO:0000256" key="5">
    <source>
        <dbReference type="ARBA" id="ARBA00022989"/>
    </source>
</evidence>
<evidence type="ECO:0000259" key="8">
    <source>
        <dbReference type="Pfam" id="PF11203"/>
    </source>
</evidence>
<evidence type="ECO:0000256" key="4">
    <source>
        <dbReference type="ARBA" id="ARBA00022692"/>
    </source>
</evidence>
<keyword evidence="3" id="KW-1003">Cell membrane</keyword>
<dbReference type="OrthoDB" id="4760969at2"/>
<sequence>MNTNESKKLKLYRPPVPYTLRLTLVATLIAAGAFALYRRDPADRWIAITAGVLALALLVWWRGTFLTDILGRFTKMLARRFSGRAPADTAPIVAVGVDARSTVALELTERPSGEDVPIALLAGYLDRYGVRCSSIRVTTADINGAASKTWVSLTLSAADNLTALQARSPRIPLRETADTVARRLSDHLRELGWQVTATESPNTPLPAQAKEGARGIIDDHGYLATYRVTVNNELPETLGSIRNAALAERWTALELTGNADAPHLAVVSALRTGDKPAAHAPLPGLTPCWGEHLLVLQALNPLSPKALGPVGTAVTTEFLDTLTQRDEAPALV</sequence>